<organism evidence="3 4">
    <name type="scientific">Litomosoides sigmodontis</name>
    <name type="common">Filarial nematode worm</name>
    <dbReference type="NCBI Taxonomy" id="42156"/>
    <lineage>
        <taxon>Eukaryota</taxon>
        <taxon>Metazoa</taxon>
        <taxon>Ecdysozoa</taxon>
        <taxon>Nematoda</taxon>
        <taxon>Chromadorea</taxon>
        <taxon>Rhabditida</taxon>
        <taxon>Spirurina</taxon>
        <taxon>Spiruromorpha</taxon>
        <taxon>Filarioidea</taxon>
        <taxon>Onchocercidae</taxon>
        <taxon>Litomosoides</taxon>
    </lineage>
</organism>
<protein>
    <submittedName>
        <fullName evidence="3">Uncharacterized protein</fullName>
    </submittedName>
</protein>
<sequence length="135" mass="14336">MGDDYEILDPTRADAKTSDDAAPSTPIMSSIKQPVIDAAAQASSDGGGGSDKKVESGKKKEKGRKNKAEKTVEKKGKQAVGGAELEYVYEYESTASSLRRAFLIASGSGFLICAIYSLLGIINLTYNKQSNHKNG</sequence>
<proteinExistence type="predicted"/>
<reference evidence="3 4" key="1">
    <citation type="submission" date="2018-08" db="EMBL/GenBank/DDBJ databases">
        <authorList>
            <person name="Laetsch R D."/>
            <person name="Stevens L."/>
            <person name="Kumar S."/>
            <person name="Blaxter L. M."/>
        </authorList>
    </citation>
    <scope>NUCLEOTIDE SEQUENCE [LARGE SCALE GENOMIC DNA]</scope>
</reference>
<feature type="region of interest" description="Disordered" evidence="1">
    <location>
        <begin position="1"/>
        <end position="76"/>
    </location>
</feature>
<evidence type="ECO:0000313" key="3">
    <source>
        <dbReference type="EMBL" id="VDK79318.1"/>
    </source>
</evidence>
<feature type="compositionally biased region" description="Basic and acidic residues" evidence="1">
    <location>
        <begin position="9"/>
        <end position="19"/>
    </location>
</feature>
<feature type="transmembrane region" description="Helical" evidence="2">
    <location>
        <begin position="101"/>
        <end position="126"/>
    </location>
</feature>
<dbReference type="Proteomes" id="UP000277928">
    <property type="component" value="Unassembled WGS sequence"/>
</dbReference>
<gene>
    <name evidence="3" type="ORF">NLS_LOCUS4464</name>
</gene>
<keyword evidence="4" id="KW-1185">Reference proteome</keyword>
<dbReference type="AlphaFoldDB" id="A0A3P6UJD7"/>
<keyword evidence="2" id="KW-0472">Membrane</keyword>
<dbReference type="EMBL" id="UYRX01000287">
    <property type="protein sequence ID" value="VDK79318.1"/>
    <property type="molecule type" value="Genomic_DNA"/>
</dbReference>
<evidence type="ECO:0000313" key="4">
    <source>
        <dbReference type="Proteomes" id="UP000277928"/>
    </source>
</evidence>
<accession>A0A3P6UJD7</accession>
<keyword evidence="2" id="KW-0812">Transmembrane</keyword>
<evidence type="ECO:0000256" key="2">
    <source>
        <dbReference type="SAM" id="Phobius"/>
    </source>
</evidence>
<keyword evidence="2" id="KW-1133">Transmembrane helix</keyword>
<dbReference type="OrthoDB" id="5875015at2759"/>
<evidence type="ECO:0000256" key="1">
    <source>
        <dbReference type="SAM" id="MobiDB-lite"/>
    </source>
</evidence>
<feature type="compositionally biased region" description="Basic and acidic residues" evidence="1">
    <location>
        <begin position="66"/>
        <end position="76"/>
    </location>
</feature>
<name>A0A3P6UJD7_LITSI</name>